<dbReference type="InterPro" id="IPR051132">
    <property type="entry name" value="3-5_Exonuclease_domain"/>
</dbReference>
<dbReference type="SUPFAM" id="SSF53098">
    <property type="entry name" value="Ribonuclease H-like"/>
    <property type="match status" value="1"/>
</dbReference>
<sequence length="609" mass="65331">MGKVSRGSGAGGGSEPAAPSRAPQSAGPRPSASTKQGSGAPSRASQTAGARPSGGKQQYDCFKGNVHVVDTNNNSGSIAKKLSQERVIGVDMEWKMDTKRGQNNPVEIVQVATPSSVYLFPTKDASLHPAARQVLTDPSKTKVVACYGSNDNRKLQDSFGIKMKGPVVDVVEEGRARGLPNPGLKGLAKAQGYDIYKPQTPGERQRLHQWDGSKQLTREQMKYATTDAYMPLHLGAKMGLVDLGEAAGGGDDHLTKWSGGGGASSSSSRHVGDLHEEYRLRSVGTDGGGIRYGVVGVLALLSWPKVVVNILPSTGGKARIIRNRGEGVGKPSLYEDFTDEISSDFDDIDFSQGQRKAKPCHWLSKVTIKQWLCAGLVLLLALLLIFYLLWRYVVSRSAISSAINDIRWTLIEMKTDGKPFQCGPEADTICLKTDFEILAVNPSATWMTIEPSPTDLYYKDTYLAQIRTPAFTLPDGSQETVGFTTNLGGLNNETYKHLYDGVVKRQEESSPSSSSSASAPITLSAAATTGIRAIWSSTFTMSMQYTLHVQNVTRVSMWDPRAVSPLFPLIPVLTLGPASPRPTTTAATSTTTSLRTTPAAQSTTTTPGS</sequence>
<evidence type="ECO:0000256" key="10">
    <source>
        <dbReference type="SAM" id="MobiDB-lite"/>
    </source>
</evidence>
<keyword evidence="5" id="KW-0269">Exonuclease</keyword>
<evidence type="ECO:0000256" key="1">
    <source>
        <dbReference type="ARBA" id="ARBA00004123"/>
    </source>
</evidence>
<feature type="transmembrane region" description="Helical" evidence="11">
    <location>
        <begin position="371"/>
        <end position="390"/>
    </location>
</feature>
<dbReference type="Gene3D" id="3.30.420.10">
    <property type="entry name" value="Ribonuclease H-like superfamily/Ribonuclease H"/>
    <property type="match status" value="1"/>
</dbReference>
<evidence type="ECO:0000256" key="2">
    <source>
        <dbReference type="ARBA" id="ARBA00022722"/>
    </source>
</evidence>
<name>A0A7J6R663_PEROL</name>
<dbReference type="EMBL" id="JABANO010027858">
    <property type="protein sequence ID" value="KAF4716155.1"/>
    <property type="molecule type" value="Genomic_DNA"/>
</dbReference>
<evidence type="ECO:0000256" key="6">
    <source>
        <dbReference type="ARBA" id="ARBA00022842"/>
    </source>
</evidence>
<dbReference type="GO" id="GO:0005634">
    <property type="term" value="C:nucleus"/>
    <property type="evidence" value="ECO:0007669"/>
    <property type="project" value="UniProtKB-SubCell"/>
</dbReference>
<keyword evidence="11" id="KW-0812">Transmembrane</keyword>
<evidence type="ECO:0000256" key="7">
    <source>
        <dbReference type="ARBA" id="ARBA00023242"/>
    </source>
</evidence>
<keyword evidence="2" id="KW-0540">Nuclease</keyword>
<keyword evidence="6" id="KW-0460">Magnesium</keyword>
<feature type="compositionally biased region" description="Polar residues" evidence="10">
    <location>
        <begin position="31"/>
        <end position="48"/>
    </location>
</feature>
<proteinExistence type="predicted"/>
<keyword evidence="14" id="KW-1185">Reference proteome</keyword>
<evidence type="ECO:0000313" key="13">
    <source>
        <dbReference type="EMBL" id="KAF4716155.1"/>
    </source>
</evidence>
<comment type="subcellular location">
    <subcellularLocation>
        <location evidence="1">Nucleus</location>
    </subcellularLocation>
</comment>
<reference evidence="13 14" key="1">
    <citation type="submission" date="2020-04" db="EMBL/GenBank/DDBJ databases">
        <title>Perkinsus olseni comparative genomics.</title>
        <authorList>
            <person name="Bogema D.R."/>
        </authorList>
    </citation>
    <scope>NUCLEOTIDE SEQUENCE [LARGE SCALE GENOMIC DNA]</scope>
    <source>
        <strain evidence="13 14">ATCC PRA-207</strain>
    </source>
</reference>
<protein>
    <recommendedName>
        <fullName evidence="8">3'-5' exonuclease</fullName>
    </recommendedName>
    <alternativeName>
        <fullName evidence="9">Werner Syndrome-like exonuclease</fullName>
    </alternativeName>
</protein>
<dbReference type="Pfam" id="PF01612">
    <property type="entry name" value="DNA_pol_A_exo1"/>
    <property type="match status" value="1"/>
</dbReference>
<feature type="compositionally biased region" description="Low complexity" evidence="10">
    <location>
        <begin position="577"/>
        <end position="609"/>
    </location>
</feature>
<dbReference type="GO" id="GO:0006139">
    <property type="term" value="P:nucleobase-containing compound metabolic process"/>
    <property type="evidence" value="ECO:0007669"/>
    <property type="project" value="InterPro"/>
</dbReference>
<dbReference type="InterPro" id="IPR002562">
    <property type="entry name" value="3'-5'_exonuclease_dom"/>
</dbReference>
<dbReference type="GO" id="GO:0008408">
    <property type="term" value="F:3'-5' exonuclease activity"/>
    <property type="evidence" value="ECO:0007669"/>
    <property type="project" value="InterPro"/>
</dbReference>
<dbReference type="GO" id="GO:0003676">
    <property type="term" value="F:nucleic acid binding"/>
    <property type="evidence" value="ECO:0007669"/>
    <property type="project" value="InterPro"/>
</dbReference>
<evidence type="ECO:0000256" key="8">
    <source>
        <dbReference type="ARBA" id="ARBA00040531"/>
    </source>
</evidence>
<gene>
    <name evidence="13" type="ORF">FOZ63_015114</name>
</gene>
<dbReference type="Proteomes" id="UP000553632">
    <property type="component" value="Unassembled WGS sequence"/>
</dbReference>
<dbReference type="PANTHER" id="PTHR13620:SF109">
    <property type="entry name" value="3'-5' EXONUCLEASE"/>
    <property type="match status" value="1"/>
</dbReference>
<evidence type="ECO:0000313" key="14">
    <source>
        <dbReference type="Proteomes" id="UP000553632"/>
    </source>
</evidence>
<dbReference type="AlphaFoldDB" id="A0A7J6R663"/>
<keyword evidence="11" id="KW-1133">Transmembrane helix</keyword>
<evidence type="ECO:0000256" key="11">
    <source>
        <dbReference type="SAM" id="Phobius"/>
    </source>
</evidence>
<accession>A0A7J6R663</accession>
<keyword evidence="4" id="KW-0378">Hydrolase</keyword>
<feature type="domain" description="3'-5' exonuclease" evidence="12">
    <location>
        <begin position="67"/>
        <end position="238"/>
    </location>
</feature>
<feature type="region of interest" description="Disordered" evidence="10">
    <location>
        <begin position="1"/>
        <end position="59"/>
    </location>
</feature>
<dbReference type="PANTHER" id="PTHR13620">
    <property type="entry name" value="3-5 EXONUCLEASE"/>
    <property type="match status" value="1"/>
</dbReference>
<evidence type="ECO:0000256" key="5">
    <source>
        <dbReference type="ARBA" id="ARBA00022839"/>
    </source>
</evidence>
<dbReference type="GO" id="GO:0046872">
    <property type="term" value="F:metal ion binding"/>
    <property type="evidence" value="ECO:0007669"/>
    <property type="project" value="UniProtKB-KW"/>
</dbReference>
<feature type="region of interest" description="Disordered" evidence="10">
    <location>
        <begin position="575"/>
        <end position="609"/>
    </location>
</feature>
<keyword evidence="3" id="KW-0479">Metal-binding</keyword>
<dbReference type="InterPro" id="IPR036397">
    <property type="entry name" value="RNaseH_sf"/>
</dbReference>
<keyword evidence="11" id="KW-0472">Membrane</keyword>
<evidence type="ECO:0000256" key="9">
    <source>
        <dbReference type="ARBA" id="ARBA00042761"/>
    </source>
</evidence>
<organism evidence="13 14">
    <name type="scientific">Perkinsus olseni</name>
    <name type="common">Perkinsus atlanticus</name>
    <dbReference type="NCBI Taxonomy" id="32597"/>
    <lineage>
        <taxon>Eukaryota</taxon>
        <taxon>Sar</taxon>
        <taxon>Alveolata</taxon>
        <taxon>Perkinsozoa</taxon>
        <taxon>Perkinsea</taxon>
        <taxon>Perkinsida</taxon>
        <taxon>Perkinsidae</taxon>
        <taxon>Perkinsus</taxon>
    </lineage>
</organism>
<evidence type="ECO:0000256" key="3">
    <source>
        <dbReference type="ARBA" id="ARBA00022723"/>
    </source>
</evidence>
<keyword evidence="7" id="KW-0539">Nucleus</keyword>
<dbReference type="InterPro" id="IPR012337">
    <property type="entry name" value="RNaseH-like_sf"/>
</dbReference>
<evidence type="ECO:0000259" key="12">
    <source>
        <dbReference type="Pfam" id="PF01612"/>
    </source>
</evidence>
<evidence type="ECO:0000256" key="4">
    <source>
        <dbReference type="ARBA" id="ARBA00022801"/>
    </source>
</evidence>
<comment type="caution">
    <text evidence="13">The sequence shown here is derived from an EMBL/GenBank/DDBJ whole genome shotgun (WGS) entry which is preliminary data.</text>
</comment>